<evidence type="ECO:0000256" key="2">
    <source>
        <dbReference type="ARBA" id="ARBA00006926"/>
    </source>
</evidence>
<protein>
    <recommendedName>
        <fullName evidence="5 7">Glutathione peroxidase</fullName>
    </recommendedName>
</protein>
<sequence length="167" mass="19172">MKIESKKGGRAMEPIYNFKETEMNGGIINFRDYQGKVLLIVNTASKCGLAPQLESIEKLYNKYRAQGLEVLGLPSNQFHQELDSDEETSDFCQMHYGVTFPMTRKVIVNGLDEDPLFTYLKDQSGKGRIKWNFTKFLIDKEGNLLKRFAPITKPEKMENLIIDALKK</sequence>
<evidence type="ECO:0000256" key="4">
    <source>
        <dbReference type="ARBA" id="ARBA00023002"/>
    </source>
</evidence>
<reference evidence="8 9" key="1">
    <citation type="journal article" date="2015" name="Genome Announc.">
        <title>Expanding the biotechnology potential of lactobacilli through comparative genomics of 213 strains and associated genera.</title>
        <authorList>
            <person name="Sun Z."/>
            <person name="Harris H.M."/>
            <person name="McCann A."/>
            <person name="Guo C."/>
            <person name="Argimon S."/>
            <person name="Zhang W."/>
            <person name="Yang X."/>
            <person name="Jeffery I.B."/>
            <person name="Cooney J.C."/>
            <person name="Kagawa T.F."/>
            <person name="Liu W."/>
            <person name="Song Y."/>
            <person name="Salvetti E."/>
            <person name="Wrobel A."/>
            <person name="Rasinkangas P."/>
            <person name="Parkhill J."/>
            <person name="Rea M.C."/>
            <person name="O'Sullivan O."/>
            <person name="Ritari J."/>
            <person name="Douillard F.P."/>
            <person name="Paul Ross R."/>
            <person name="Yang R."/>
            <person name="Briner A.E."/>
            <person name="Felis G.E."/>
            <person name="de Vos W.M."/>
            <person name="Barrangou R."/>
            <person name="Klaenhammer T.R."/>
            <person name="Caufield P.W."/>
            <person name="Cui Y."/>
            <person name="Zhang H."/>
            <person name="O'Toole P.W."/>
        </authorList>
    </citation>
    <scope>NUCLEOTIDE SEQUENCE [LARGE SCALE GENOMIC DNA]</scope>
    <source>
        <strain evidence="8 9">DSM 19674</strain>
    </source>
</reference>
<keyword evidence="9" id="KW-1185">Reference proteome</keyword>
<comment type="catalytic activity">
    <reaction evidence="1">
        <text>2 glutathione + H2O2 = glutathione disulfide + 2 H2O</text>
        <dbReference type="Rhea" id="RHEA:16833"/>
        <dbReference type="ChEBI" id="CHEBI:15377"/>
        <dbReference type="ChEBI" id="CHEBI:16240"/>
        <dbReference type="ChEBI" id="CHEBI:57925"/>
        <dbReference type="ChEBI" id="CHEBI:58297"/>
        <dbReference type="EC" id="1.11.1.9"/>
    </reaction>
</comment>
<dbReference type="PIRSF" id="PIRSF000303">
    <property type="entry name" value="Glutathion_perox"/>
    <property type="match status" value="1"/>
</dbReference>
<dbReference type="GO" id="GO:0034599">
    <property type="term" value="P:cellular response to oxidative stress"/>
    <property type="evidence" value="ECO:0007669"/>
    <property type="project" value="TreeGrafter"/>
</dbReference>
<evidence type="ECO:0000313" key="9">
    <source>
        <dbReference type="Proteomes" id="UP000051515"/>
    </source>
</evidence>
<dbReference type="PROSITE" id="PS51355">
    <property type="entry name" value="GLUTATHIONE_PEROXID_3"/>
    <property type="match status" value="1"/>
</dbReference>
<name>A0A0R1KGF7_9LACO</name>
<dbReference type="PANTHER" id="PTHR11592:SF78">
    <property type="entry name" value="GLUTATHIONE PEROXIDASE"/>
    <property type="match status" value="1"/>
</dbReference>
<comment type="caution">
    <text evidence="8">The sequence shown here is derived from an EMBL/GenBank/DDBJ whole genome shotgun (WGS) entry which is preliminary data.</text>
</comment>
<dbReference type="PROSITE" id="PS00460">
    <property type="entry name" value="GLUTATHIONE_PEROXID_1"/>
    <property type="match status" value="1"/>
</dbReference>
<dbReference type="InterPro" id="IPR029759">
    <property type="entry name" value="GPX_AS"/>
</dbReference>
<evidence type="ECO:0000256" key="1">
    <source>
        <dbReference type="ARBA" id="ARBA00000217"/>
    </source>
</evidence>
<comment type="similarity">
    <text evidence="2 7">Belongs to the glutathione peroxidase family.</text>
</comment>
<dbReference type="AlphaFoldDB" id="A0A0R1KGF7"/>
<evidence type="ECO:0000256" key="7">
    <source>
        <dbReference type="RuleBase" id="RU000499"/>
    </source>
</evidence>
<evidence type="ECO:0000256" key="3">
    <source>
        <dbReference type="ARBA" id="ARBA00022559"/>
    </source>
</evidence>
<gene>
    <name evidence="8" type="ORF">FC78_GL002415</name>
</gene>
<evidence type="ECO:0000256" key="6">
    <source>
        <dbReference type="PIRSR" id="PIRSR000303-1"/>
    </source>
</evidence>
<dbReference type="Gene3D" id="3.40.30.10">
    <property type="entry name" value="Glutaredoxin"/>
    <property type="match status" value="1"/>
</dbReference>
<keyword evidence="3 7" id="KW-0575">Peroxidase</keyword>
<keyword evidence="4 7" id="KW-0560">Oxidoreductase</keyword>
<dbReference type="STRING" id="1423788.FC78_GL002415"/>
<dbReference type="EMBL" id="AZDY01000038">
    <property type="protein sequence ID" value="KRK82408.1"/>
    <property type="molecule type" value="Genomic_DNA"/>
</dbReference>
<evidence type="ECO:0000313" key="8">
    <source>
        <dbReference type="EMBL" id="KRK82408.1"/>
    </source>
</evidence>
<accession>A0A0R1KGF7</accession>
<dbReference type="Pfam" id="PF00255">
    <property type="entry name" value="GSHPx"/>
    <property type="match status" value="1"/>
</dbReference>
<proteinExistence type="inferred from homology"/>
<dbReference type="PANTHER" id="PTHR11592">
    <property type="entry name" value="GLUTATHIONE PEROXIDASE"/>
    <property type="match status" value="1"/>
</dbReference>
<dbReference type="CDD" id="cd00340">
    <property type="entry name" value="GSH_Peroxidase"/>
    <property type="match status" value="1"/>
</dbReference>
<dbReference type="Proteomes" id="UP000051515">
    <property type="component" value="Unassembled WGS sequence"/>
</dbReference>
<dbReference type="PATRIC" id="fig|1423788.3.peg.2486"/>
<evidence type="ECO:0000256" key="5">
    <source>
        <dbReference type="ARBA" id="ARBA00069346"/>
    </source>
</evidence>
<dbReference type="InterPro" id="IPR036249">
    <property type="entry name" value="Thioredoxin-like_sf"/>
</dbReference>
<feature type="active site" evidence="6">
    <location>
        <position position="47"/>
    </location>
</feature>
<dbReference type="InterPro" id="IPR000889">
    <property type="entry name" value="Glutathione_peroxidase"/>
</dbReference>
<dbReference type="SUPFAM" id="SSF52833">
    <property type="entry name" value="Thioredoxin-like"/>
    <property type="match status" value="1"/>
</dbReference>
<dbReference type="FunFam" id="3.40.30.10:FF:000010">
    <property type="entry name" value="Glutathione peroxidase"/>
    <property type="match status" value="1"/>
</dbReference>
<dbReference type="GO" id="GO:0004602">
    <property type="term" value="F:glutathione peroxidase activity"/>
    <property type="evidence" value="ECO:0007669"/>
    <property type="project" value="UniProtKB-EC"/>
</dbReference>
<dbReference type="PRINTS" id="PR01011">
    <property type="entry name" value="GLUTPROXDASE"/>
</dbReference>
<organism evidence="8 9">
    <name type="scientific">Companilactobacillus bobalius DSM 19674</name>
    <dbReference type="NCBI Taxonomy" id="1423788"/>
    <lineage>
        <taxon>Bacteria</taxon>
        <taxon>Bacillati</taxon>
        <taxon>Bacillota</taxon>
        <taxon>Bacilli</taxon>
        <taxon>Lactobacillales</taxon>
        <taxon>Lactobacillaceae</taxon>
        <taxon>Companilactobacillus</taxon>
        <taxon>Companilactobacillus bobalius</taxon>
    </lineage>
</organism>